<proteinExistence type="predicted"/>
<name>A0A4Y9F0B6_9MICC</name>
<evidence type="ECO:0000313" key="3">
    <source>
        <dbReference type="Proteomes" id="UP000297951"/>
    </source>
</evidence>
<gene>
    <name evidence="2" type="ORF">E4U03_11725</name>
</gene>
<dbReference type="AlphaFoldDB" id="A0A4Y9F0B6"/>
<reference evidence="2 3" key="1">
    <citation type="submission" date="2019-03" db="EMBL/GenBank/DDBJ databases">
        <title>Diversity of the mouse oral microbiome.</title>
        <authorList>
            <person name="Joseph S."/>
            <person name="Aduse-Opoku J."/>
            <person name="Curtis M."/>
            <person name="Wade W."/>
            <person name="Hashim A."/>
        </authorList>
    </citation>
    <scope>NUCLEOTIDE SEQUENCE [LARGE SCALE GENOMIC DNA]</scope>
    <source>
        <strain evidence="3">irhom_31</strain>
    </source>
</reference>
<organism evidence="2 3">
    <name type="scientific">Rothia nasimurium</name>
    <dbReference type="NCBI Taxonomy" id="85336"/>
    <lineage>
        <taxon>Bacteria</taxon>
        <taxon>Bacillati</taxon>
        <taxon>Actinomycetota</taxon>
        <taxon>Actinomycetes</taxon>
        <taxon>Micrococcales</taxon>
        <taxon>Micrococcaceae</taxon>
        <taxon>Rothia</taxon>
    </lineage>
</organism>
<evidence type="ECO:0000256" key="1">
    <source>
        <dbReference type="SAM" id="MobiDB-lite"/>
    </source>
</evidence>
<feature type="region of interest" description="Disordered" evidence="1">
    <location>
        <begin position="81"/>
        <end position="118"/>
    </location>
</feature>
<accession>A0A4Y9F0B6</accession>
<comment type="caution">
    <text evidence="2">The sequence shown here is derived from an EMBL/GenBank/DDBJ whole genome shotgun (WGS) entry which is preliminary data.</text>
</comment>
<dbReference type="Proteomes" id="UP000297951">
    <property type="component" value="Unassembled WGS sequence"/>
</dbReference>
<protein>
    <submittedName>
        <fullName evidence="2">Uncharacterized protein</fullName>
    </submittedName>
</protein>
<evidence type="ECO:0000313" key="2">
    <source>
        <dbReference type="EMBL" id="TFU20218.1"/>
    </source>
</evidence>
<sequence length="252" mass="26535">MNREFSEEYMELMLAILEAAARVAVVTGRVVSQQVLKQSVKPAGWRPRNQKERDSHVAVQGKDGKTIGFVDKNSPLVQEIERRSDTAGAGGVSEAGASTRTQGQAAEKRTEQVETARQGKGATLASALAIGGAAFIGVHAARDQGLGASMSTGQVLSEAEARAYMEEAGWQWVDEGKPVMVEGKPAYVSGPGEVELVGGVDEVVLAEGHLVSERGFEGVDVKVAGHGTIGGEEIDAWGAEFHGYGRGRSPYG</sequence>
<dbReference type="RefSeq" id="WP_135013908.1">
    <property type="nucleotide sequence ID" value="NZ_JADGLK010000062.1"/>
</dbReference>
<dbReference type="EMBL" id="SPQC01000062">
    <property type="protein sequence ID" value="TFU20218.1"/>
    <property type="molecule type" value="Genomic_DNA"/>
</dbReference>